<evidence type="ECO:0000313" key="1">
    <source>
        <dbReference type="EMBL" id="KAK3702984.1"/>
    </source>
</evidence>
<gene>
    <name evidence="1" type="ORF">LTR37_014714</name>
</gene>
<proteinExistence type="predicted"/>
<evidence type="ECO:0000313" key="2">
    <source>
        <dbReference type="Proteomes" id="UP001281147"/>
    </source>
</evidence>
<comment type="caution">
    <text evidence="1">The sequence shown here is derived from an EMBL/GenBank/DDBJ whole genome shotgun (WGS) entry which is preliminary data.</text>
</comment>
<dbReference type="EMBL" id="JAUTXU010000157">
    <property type="protein sequence ID" value="KAK3702984.1"/>
    <property type="molecule type" value="Genomic_DNA"/>
</dbReference>
<keyword evidence="2" id="KW-1185">Reference proteome</keyword>
<accession>A0ACC3MTW8</accession>
<sequence length="555" mass="60758">MSLYHEAAQILDTARKGGGSFKTIVFSKKGWKSDSKTLFALTTETAKWSEILSEVIVKSELLNNQKQITPKLALLLTHDLLLSKNGIALPAKHGLALAITRHKARLQAELKKAGLHRGLATIKALRIHVNGRTTKPSHPRWIRVNALRTFLAEQLESTFAEYKRVDDLAAVVNAGSDERLIYVDQHIPNLIAVPADCVLTTSTAYKEGMLLLQDKASCFPAYLLDPVSAGGDVIDACAAPGNKTTHLAAILASTGESSNYTELPKIIACEKDSTRSSVLARMIKVAGADRTVSVKHHQDFFKLQPDAKEFKNVTSLLLDPSCSGSGIIGRDEGGVIVHVPNTLGPKQNAPSRGKKRKRAAVSVSAKVEPANDTEAEEALPELEDDKSKLQSRLESLSEFQLRMLRHAMDFPAAKRITYSTCSIYAQENEHVVIRALKSDVAVERGWRIMKREEQVDGMRRWHRRGDRGAVAEVLDVADPTDIGFDADQIADACVRCVKGDEDGTMGFFVAGFVRDDLHGSGRSSNSQVIANGHAEKDDGAVEEEEEEWNGFNDGH</sequence>
<dbReference type="Proteomes" id="UP001281147">
    <property type="component" value="Unassembled WGS sequence"/>
</dbReference>
<protein>
    <submittedName>
        <fullName evidence="1">Uncharacterized protein</fullName>
    </submittedName>
</protein>
<reference evidence="1" key="1">
    <citation type="submission" date="2023-07" db="EMBL/GenBank/DDBJ databases">
        <title>Black Yeasts Isolated from many extreme environments.</title>
        <authorList>
            <person name="Coleine C."/>
            <person name="Stajich J.E."/>
            <person name="Selbmann L."/>
        </authorList>
    </citation>
    <scope>NUCLEOTIDE SEQUENCE</scope>
    <source>
        <strain evidence="1">CCFEE 5714</strain>
    </source>
</reference>
<name>A0ACC3MTW8_9PEZI</name>
<organism evidence="1 2">
    <name type="scientific">Vermiconidia calcicola</name>
    <dbReference type="NCBI Taxonomy" id="1690605"/>
    <lineage>
        <taxon>Eukaryota</taxon>
        <taxon>Fungi</taxon>
        <taxon>Dikarya</taxon>
        <taxon>Ascomycota</taxon>
        <taxon>Pezizomycotina</taxon>
        <taxon>Dothideomycetes</taxon>
        <taxon>Dothideomycetidae</taxon>
        <taxon>Mycosphaerellales</taxon>
        <taxon>Extremaceae</taxon>
        <taxon>Vermiconidia</taxon>
    </lineage>
</organism>